<name>A0A071MJC6_9BURK</name>
<feature type="signal peptide" evidence="1">
    <location>
        <begin position="1"/>
        <end position="22"/>
    </location>
</feature>
<keyword evidence="1" id="KW-0732">Signal</keyword>
<proteinExistence type="predicted"/>
<evidence type="ECO:0000256" key="1">
    <source>
        <dbReference type="SAM" id="SignalP"/>
    </source>
</evidence>
<dbReference type="EMBL" id="JJOA01000002">
    <property type="protein sequence ID" value="KEA60969.1"/>
    <property type="molecule type" value="Genomic_DNA"/>
</dbReference>
<accession>A0A071MJC6</accession>
<protein>
    <submittedName>
        <fullName evidence="2">Uncharacterized protein</fullName>
    </submittedName>
</protein>
<comment type="caution">
    <text evidence="2">The sequence shown here is derived from an EMBL/GenBank/DDBJ whole genome shotgun (WGS) entry which is preliminary data.</text>
</comment>
<gene>
    <name evidence="2" type="ORF">DT99_02345</name>
</gene>
<evidence type="ECO:0000313" key="2">
    <source>
        <dbReference type="EMBL" id="KEA60969.1"/>
    </source>
</evidence>
<reference evidence="2" key="1">
    <citation type="submission" date="2014-04" db="EMBL/GenBank/DDBJ databases">
        <title>In planta biocontrol of soil-borne Fusarium wilt of banana through a plant endophytic bacterium, Burkholderia cenocepacia 869T2.</title>
        <authorList>
            <person name="Ho Y.-N."/>
            <person name="Chiang H.-M."/>
            <person name="Chao C.-P."/>
            <person name="Su C.-C."/>
            <person name="Hsu H.-F."/>
            <person name="Guo C.-T."/>
            <person name="Hsieh J.-L."/>
            <person name="Huang C.-C."/>
        </authorList>
    </citation>
    <scope>NUCLEOTIDE SEQUENCE [LARGE SCALE GENOMIC DNA]</scope>
    <source>
        <strain evidence="2">869T2</strain>
    </source>
</reference>
<organism evidence="2">
    <name type="scientific">Burkholderia cenocepacia</name>
    <dbReference type="NCBI Taxonomy" id="95486"/>
    <lineage>
        <taxon>Bacteria</taxon>
        <taxon>Pseudomonadati</taxon>
        <taxon>Pseudomonadota</taxon>
        <taxon>Betaproteobacteria</taxon>
        <taxon>Burkholderiales</taxon>
        <taxon>Burkholderiaceae</taxon>
        <taxon>Burkholderia</taxon>
        <taxon>Burkholderia cepacia complex</taxon>
    </lineage>
</organism>
<dbReference type="OrthoDB" id="9940441at2"/>
<sequence length="112" mass="11088">MKSISHAVAGIVLAGAAGTTFAAGSSISLQCSSPSGGQCTATGTTTPLNIPSTNLVFMWQGRNITMTPIDAHTVNVQCLTNQAGLLTALAGSSATQGPSATVAIDCTPAVRP</sequence>
<dbReference type="AlphaFoldDB" id="A0A071MJC6"/>
<feature type="chain" id="PRO_5001677851" evidence="1">
    <location>
        <begin position="23"/>
        <end position="112"/>
    </location>
</feature>